<dbReference type="Proteomes" id="UP001341840">
    <property type="component" value="Unassembled WGS sequence"/>
</dbReference>
<accession>A0ABU6SZF2</accession>
<name>A0ABU6SZF2_9FABA</name>
<protein>
    <submittedName>
        <fullName evidence="2">Uncharacterized protein</fullName>
    </submittedName>
</protein>
<comment type="caution">
    <text evidence="2">The sequence shown here is derived from an EMBL/GenBank/DDBJ whole genome shotgun (WGS) entry which is preliminary data.</text>
</comment>
<dbReference type="EMBL" id="JASCZI010064359">
    <property type="protein sequence ID" value="MED6141659.1"/>
    <property type="molecule type" value="Genomic_DNA"/>
</dbReference>
<gene>
    <name evidence="2" type="ORF">PIB30_105650</name>
</gene>
<evidence type="ECO:0000313" key="3">
    <source>
        <dbReference type="Proteomes" id="UP001341840"/>
    </source>
</evidence>
<evidence type="ECO:0000313" key="2">
    <source>
        <dbReference type="EMBL" id="MED6141659.1"/>
    </source>
</evidence>
<organism evidence="2 3">
    <name type="scientific">Stylosanthes scabra</name>
    <dbReference type="NCBI Taxonomy" id="79078"/>
    <lineage>
        <taxon>Eukaryota</taxon>
        <taxon>Viridiplantae</taxon>
        <taxon>Streptophyta</taxon>
        <taxon>Embryophyta</taxon>
        <taxon>Tracheophyta</taxon>
        <taxon>Spermatophyta</taxon>
        <taxon>Magnoliopsida</taxon>
        <taxon>eudicotyledons</taxon>
        <taxon>Gunneridae</taxon>
        <taxon>Pentapetalae</taxon>
        <taxon>rosids</taxon>
        <taxon>fabids</taxon>
        <taxon>Fabales</taxon>
        <taxon>Fabaceae</taxon>
        <taxon>Papilionoideae</taxon>
        <taxon>50 kb inversion clade</taxon>
        <taxon>dalbergioids sensu lato</taxon>
        <taxon>Dalbergieae</taxon>
        <taxon>Pterocarpus clade</taxon>
        <taxon>Stylosanthes</taxon>
    </lineage>
</organism>
<feature type="region of interest" description="Disordered" evidence="1">
    <location>
        <begin position="51"/>
        <end position="84"/>
    </location>
</feature>
<sequence>METGFNKLVSDEGIRELIGWLTDNEEKEFHIYVEHVVDKPILAEKVEEKKGETVNLVDSSSSSDDGYEPDEEEAYKPPPSGDEK</sequence>
<proteinExistence type="predicted"/>
<keyword evidence="3" id="KW-1185">Reference proteome</keyword>
<reference evidence="2 3" key="1">
    <citation type="journal article" date="2023" name="Plants (Basel)">
        <title>Bridging the Gap: Combining Genomics and Transcriptomics Approaches to Understand Stylosanthes scabra, an Orphan Legume from the Brazilian Caatinga.</title>
        <authorList>
            <person name="Ferreira-Neto J.R.C."/>
            <person name="da Silva M.D."/>
            <person name="Binneck E."/>
            <person name="de Melo N.F."/>
            <person name="da Silva R.H."/>
            <person name="de Melo A.L.T.M."/>
            <person name="Pandolfi V."/>
            <person name="Bustamante F.O."/>
            <person name="Brasileiro-Vidal A.C."/>
            <person name="Benko-Iseppon A.M."/>
        </authorList>
    </citation>
    <scope>NUCLEOTIDE SEQUENCE [LARGE SCALE GENOMIC DNA]</scope>
    <source>
        <tissue evidence="2">Leaves</tissue>
    </source>
</reference>
<evidence type="ECO:0000256" key="1">
    <source>
        <dbReference type="SAM" id="MobiDB-lite"/>
    </source>
</evidence>
<feature type="non-terminal residue" evidence="2">
    <location>
        <position position="84"/>
    </location>
</feature>